<evidence type="ECO:0000256" key="10">
    <source>
        <dbReference type="ARBA" id="ARBA00030834"/>
    </source>
</evidence>
<evidence type="ECO:0000256" key="9">
    <source>
        <dbReference type="ARBA" id="ARBA00023242"/>
    </source>
</evidence>
<dbReference type="GO" id="GO:0005634">
    <property type="term" value="C:nucleus"/>
    <property type="evidence" value="ECO:0007669"/>
    <property type="project" value="UniProtKB-SubCell"/>
</dbReference>
<feature type="region of interest" description="Disordered" evidence="11">
    <location>
        <begin position="147"/>
        <end position="171"/>
    </location>
</feature>
<evidence type="ECO:0000256" key="1">
    <source>
        <dbReference type="ARBA" id="ARBA00004123"/>
    </source>
</evidence>
<dbReference type="Proteomes" id="UP000585474">
    <property type="component" value="Unassembled WGS sequence"/>
</dbReference>
<protein>
    <recommendedName>
        <fullName evidence="4">Phosphorylated adapter RNA export protein</fullName>
    </recommendedName>
    <alternativeName>
        <fullName evidence="10">RNA U small nuclear RNA export adapter protein</fullName>
    </alternativeName>
</protein>
<keyword evidence="9" id="KW-0539">Nucleus</keyword>
<name>A0A7J0H296_9ERIC</name>
<keyword evidence="6" id="KW-0963">Cytoplasm</keyword>
<dbReference type="InterPro" id="IPR039047">
    <property type="entry name" value="PHAX"/>
</dbReference>
<evidence type="ECO:0000259" key="12">
    <source>
        <dbReference type="Pfam" id="PF10258"/>
    </source>
</evidence>
<dbReference type="GO" id="GO:0003723">
    <property type="term" value="F:RNA binding"/>
    <property type="evidence" value="ECO:0007669"/>
    <property type="project" value="UniProtKB-KW"/>
</dbReference>
<evidence type="ECO:0000313" key="14">
    <source>
        <dbReference type="Proteomes" id="UP000585474"/>
    </source>
</evidence>
<dbReference type="OrthoDB" id="20573at2759"/>
<comment type="caution">
    <text evidence="13">The sequence shown here is derived from an EMBL/GenBank/DDBJ whole genome shotgun (WGS) entry which is preliminary data.</text>
</comment>
<dbReference type="SUPFAM" id="SSF53383">
    <property type="entry name" value="PLP-dependent transferases"/>
    <property type="match status" value="1"/>
</dbReference>
<dbReference type="Pfam" id="PF10258">
    <property type="entry name" value="PHAX_RNA-bd"/>
    <property type="match status" value="1"/>
</dbReference>
<dbReference type="GO" id="GO:0015031">
    <property type="term" value="P:protein transport"/>
    <property type="evidence" value="ECO:0007669"/>
    <property type="project" value="UniProtKB-KW"/>
</dbReference>
<evidence type="ECO:0000256" key="3">
    <source>
        <dbReference type="ARBA" id="ARBA00006094"/>
    </source>
</evidence>
<dbReference type="GO" id="GO:0006408">
    <property type="term" value="P:snRNA export from nucleus"/>
    <property type="evidence" value="ECO:0007669"/>
    <property type="project" value="InterPro"/>
</dbReference>
<dbReference type="PANTHER" id="PTHR13135">
    <property type="entry name" value="CYTOSOLIC RESINIFERATOXIN BINDING PROTEIN RBP-26"/>
    <property type="match status" value="1"/>
</dbReference>
<dbReference type="InterPro" id="IPR038092">
    <property type="entry name" value="PHAX_RNA-binding_sf"/>
</dbReference>
<dbReference type="Gene3D" id="3.90.1150.10">
    <property type="entry name" value="Aspartate Aminotransferase, domain 1"/>
    <property type="match status" value="1"/>
</dbReference>
<proteinExistence type="inferred from homology"/>
<evidence type="ECO:0000256" key="2">
    <source>
        <dbReference type="ARBA" id="ARBA00004496"/>
    </source>
</evidence>
<dbReference type="GO" id="GO:0005737">
    <property type="term" value="C:cytoplasm"/>
    <property type="evidence" value="ECO:0007669"/>
    <property type="project" value="UniProtKB-SubCell"/>
</dbReference>
<keyword evidence="14" id="KW-1185">Reference proteome</keyword>
<evidence type="ECO:0000256" key="11">
    <source>
        <dbReference type="SAM" id="MobiDB-lite"/>
    </source>
</evidence>
<keyword evidence="8" id="KW-0653">Protein transport</keyword>
<dbReference type="EMBL" id="BJWL01000026">
    <property type="protein sequence ID" value="GFZ17206.1"/>
    <property type="molecule type" value="Genomic_DNA"/>
</dbReference>
<comment type="subcellular location">
    <subcellularLocation>
        <location evidence="2">Cytoplasm</location>
    </subcellularLocation>
    <subcellularLocation>
        <location evidence="1">Nucleus</location>
    </subcellularLocation>
</comment>
<evidence type="ECO:0000313" key="13">
    <source>
        <dbReference type="EMBL" id="GFZ17206.1"/>
    </source>
</evidence>
<comment type="similarity">
    <text evidence="3">Belongs to the PHAX family.</text>
</comment>
<organism evidence="13 14">
    <name type="scientific">Actinidia rufa</name>
    <dbReference type="NCBI Taxonomy" id="165716"/>
    <lineage>
        <taxon>Eukaryota</taxon>
        <taxon>Viridiplantae</taxon>
        <taxon>Streptophyta</taxon>
        <taxon>Embryophyta</taxon>
        <taxon>Tracheophyta</taxon>
        <taxon>Spermatophyta</taxon>
        <taxon>Magnoliopsida</taxon>
        <taxon>eudicotyledons</taxon>
        <taxon>Gunneridae</taxon>
        <taxon>Pentapetalae</taxon>
        <taxon>asterids</taxon>
        <taxon>Ericales</taxon>
        <taxon>Actinidiaceae</taxon>
        <taxon>Actinidia</taxon>
    </lineage>
</organism>
<dbReference type="AlphaFoldDB" id="A0A7J0H296"/>
<evidence type="ECO:0000256" key="5">
    <source>
        <dbReference type="ARBA" id="ARBA00022448"/>
    </source>
</evidence>
<evidence type="ECO:0000256" key="8">
    <source>
        <dbReference type="ARBA" id="ARBA00022927"/>
    </source>
</evidence>
<sequence>MERGESILDAIFDEDNFEDVQDVEMMDIEEGELVGHDSETELGQNVWRRCSCSKSRIWQFVLDICRRLKEKKTYLVYTAVGRLGVSALSDLVKEVDAIQACGGQKTADGRRLRFGGGVLWSVLKTRDPNAYEEIMRKGKEFEKQFRQQNMRRHPMQNKEASPERTGPTSTNQTAVIASDCSPQAPDVQNQVEQPNVEARRISVHDRIRVPVTYDDLLGEEVPKDESRVLMELGWKENLDMASITLNKNSIPGPQGHSSVGKTPGRLLPRGFTEKEFIATAEFIQEGVQITLDAKRSVSGSKLQDFMKFVGSPDFSLMDRVSDLRRRVEAVTTQFPLPGL</sequence>
<keyword evidence="7" id="KW-0694">RNA-binding</keyword>
<evidence type="ECO:0000256" key="7">
    <source>
        <dbReference type="ARBA" id="ARBA00022884"/>
    </source>
</evidence>
<keyword evidence="5" id="KW-0813">Transport</keyword>
<dbReference type="InterPro" id="IPR015424">
    <property type="entry name" value="PyrdxlP-dep_Trfase"/>
</dbReference>
<feature type="domain" description="Phosphorylated adapter RNA export protein RNA-binding" evidence="12">
    <location>
        <begin position="61"/>
        <end position="140"/>
    </location>
</feature>
<reference evidence="13 14" key="1">
    <citation type="submission" date="2019-07" db="EMBL/GenBank/DDBJ databases">
        <title>De Novo Assembly of kiwifruit Actinidia rufa.</title>
        <authorList>
            <person name="Sugita-Konishi S."/>
            <person name="Sato K."/>
            <person name="Mori E."/>
            <person name="Abe Y."/>
            <person name="Kisaki G."/>
            <person name="Hamano K."/>
            <person name="Suezawa K."/>
            <person name="Otani M."/>
            <person name="Fukuda T."/>
            <person name="Manabe T."/>
            <person name="Gomi K."/>
            <person name="Tabuchi M."/>
            <person name="Akimitsu K."/>
            <person name="Kataoka I."/>
        </authorList>
    </citation>
    <scope>NUCLEOTIDE SEQUENCE [LARGE SCALE GENOMIC DNA]</scope>
    <source>
        <strain evidence="14">cv. Fuchu</strain>
    </source>
</reference>
<dbReference type="Gene3D" id="1.10.10.1440">
    <property type="entry name" value="PHAX RNA-binding domain"/>
    <property type="match status" value="1"/>
</dbReference>
<accession>A0A7J0H296</accession>
<gene>
    <name evidence="13" type="ORF">Acr_26g0004760</name>
</gene>
<evidence type="ECO:0000256" key="6">
    <source>
        <dbReference type="ARBA" id="ARBA00022490"/>
    </source>
</evidence>
<dbReference type="InterPro" id="IPR015422">
    <property type="entry name" value="PyrdxlP-dep_Trfase_small"/>
</dbReference>
<dbReference type="PANTHER" id="PTHR13135:SF0">
    <property type="entry name" value="PHOSPHORYLATED ADAPTER RNA EXPORT PROTEIN"/>
    <property type="match status" value="1"/>
</dbReference>
<evidence type="ECO:0000256" key="4">
    <source>
        <dbReference type="ARBA" id="ARBA00016856"/>
    </source>
</evidence>
<dbReference type="InterPro" id="IPR019385">
    <property type="entry name" value="PHAX_RNA-binding_domain"/>
</dbReference>